<sequence length="303" mass="32897">MSHPSALLHPDLALSPVTLAPCAFEQAFKHTAHAGFKGIGLRYDQFEQYLAQGGTFDEVRGWLSEYGLHVAEAAFLAEWQYHGGLPLVSRRQRGGGADETRERLLHRLHAFLRHCEQFECANVTAVPALRETGELAVAAEEFASLCDLARPYGVRLCLEFMGTSPEISTLASATELVNLANRANGGVLIDTFLFHQGGSLVSDIERIAPERIFNVQLADAKDKPAAQLDMLADRLFPGEGVVPVQAIVNALLARGYDGWWTVELFNPDFARIDPASLAARAAASATALFDNSLTGRRIAGARA</sequence>
<dbReference type="AlphaFoldDB" id="A0A158GF99"/>
<dbReference type="SUPFAM" id="SSF51658">
    <property type="entry name" value="Xylose isomerase-like"/>
    <property type="match status" value="1"/>
</dbReference>
<dbReference type="InterPro" id="IPR050312">
    <property type="entry name" value="IolE/XylAMocC-like"/>
</dbReference>
<dbReference type="EMBL" id="FCOC02000006">
    <property type="protein sequence ID" value="SAL30716.1"/>
    <property type="molecule type" value="Genomic_DNA"/>
</dbReference>
<reference evidence="2 3" key="1">
    <citation type="submission" date="2016-01" db="EMBL/GenBank/DDBJ databases">
        <authorList>
            <person name="Oliw E.H."/>
        </authorList>
    </citation>
    <scope>NUCLEOTIDE SEQUENCE [LARGE SCALE GENOMIC DNA]</scope>
    <source>
        <strain evidence="2">LMG 22029</strain>
    </source>
</reference>
<dbReference type="InterPro" id="IPR036237">
    <property type="entry name" value="Xyl_isomerase-like_sf"/>
</dbReference>
<gene>
    <name evidence="2" type="ORF">AWB64_02734</name>
</gene>
<proteinExistence type="predicted"/>
<evidence type="ECO:0000313" key="2">
    <source>
        <dbReference type="EMBL" id="SAL30716.1"/>
    </source>
</evidence>
<dbReference type="InterPro" id="IPR013022">
    <property type="entry name" value="Xyl_isomerase-like_TIM-brl"/>
</dbReference>
<dbReference type="Gene3D" id="3.20.20.150">
    <property type="entry name" value="Divalent-metal-dependent TIM barrel enzymes"/>
    <property type="match status" value="1"/>
</dbReference>
<evidence type="ECO:0000313" key="3">
    <source>
        <dbReference type="Proteomes" id="UP000054893"/>
    </source>
</evidence>
<dbReference type="PANTHER" id="PTHR12110">
    <property type="entry name" value="HYDROXYPYRUVATE ISOMERASE"/>
    <property type="match status" value="1"/>
</dbReference>
<dbReference type="PANTHER" id="PTHR12110:SF48">
    <property type="entry name" value="BLL3656 PROTEIN"/>
    <property type="match status" value="1"/>
</dbReference>
<evidence type="ECO:0000259" key="1">
    <source>
        <dbReference type="Pfam" id="PF01261"/>
    </source>
</evidence>
<dbReference type="Proteomes" id="UP000054893">
    <property type="component" value="Unassembled WGS sequence"/>
</dbReference>
<name>A0A158GF99_CABSO</name>
<organism evidence="2 3">
    <name type="scientific">Caballeronia sordidicola</name>
    <name type="common">Burkholderia sordidicola</name>
    <dbReference type="NCBI Taxonomy" id="196367"/>
    <lineage>
        <taxon>Bacteria</taxon>
        <taxon>Pseudomonadati</taxon>
        <taxon>Pseudomonadota</taxon>
        <taxon>Betaproteobacteria</taxon>
        <taxon>Burkholderiales</taxon>
        <taxon>Burkholderiaceae</taxon>
        <taxon>Caballeronia</taxon>
    </lineage>
</organism>
<dbReference type="Pfam" id="PF01261">
    <property type="entry name" value="AP_endonuc_2"/>
    <property type="match status" value="1"/>
</dbReference>
<dbReference type="RefSeq" id="WP_060819616.1">
    <property type="nucleotide sequence ID" value="NZ_FCOC02000006.1"/>
</dbReference>
<dbReference type="OrthoDB" id="9780241at2"/>
<keyword evidence="2" id="KW-0413">Isomerase</keyword>
<accession>A0A158GF99</accession>
<protein>
    <submittedName>
        <fullName evidence="2">Xylose isomerase domain-containing protein</fullName>
    </submittedName>
</protein>
<feature type="domain" description="Xylose isomerase-like TIM barrel" evidence="1">
    <location>
        <begin position="29"/>
        <end position="279"/>
    </location>
</feature>
<dbReference type="GO" id="GO:0016853">
    <property type="term" value="F:isomerase activity"/>
    <property type="evidence" value="ECO:0007669"/>
    <property type="project" value="UniProtKB-KW"/>
</dbReference>